<dbReference type="AlphaFoldDB" id="A0A4Q9H1A0"/>
<dbReference type="CDD" id="cd00383">
    <property type="entry name" value="trans_reg_C"/>
    <property type="match status" value="1"/>
</dbReference>
<evidence type="ECO:0000259" key="11">
    <source>
        <dbReference type="PROSITE" id="PS51755"/>
    </source>
</evidence>
<evidence type="ECO:0000256" key="5">
    <source>
        <dbReference type="ARBA" id="ARBA00023015"/>
    </source>
</evidence>
<dbReference type="SUPFAM" id="SSF46894">
    <property type="entry name" value="C-terminal effector domain of the bipartite response regulators"/>
    <property type="match status" value="1"/>
</dbReference>
<dbReference type="EMBL" id="SIXI01000001">
    <property type="protein sequence ID" value="TBO33903.1"/>
    <property type="molecule type" value="Genomic_DNA"/>
</dbReference>
<dbReference type="InterPro" id="IPR036388">
    <property type="entry name" value="WH-like_DNA-bd_sf"/>
</dbReference>
<dbReference type="SMART" id="SM00862">
    <property type="entry name" value="Trans_reg_C"/>
    <property type="match status" value="1"/>
</dbReference>
<comment type="caution">
    <text evidence="12">The sequence shown here is derived from an EMBL/GenBank/DDBJ whole genome shotgun (WGS) entry which is preliminary data.</text>
</comment>
<dbReference type="PROSITE" id="PS51755">
    <property type="entry name" value="OMPR_PHOB"/>
    <property type="match status" value="1"/>
</dbReference>
<dbReference type="CDD" id="cd17624">
    <property type="entry name" value="REC_OmpR_PmrA-like"/>
    <property type="match status" value="1"/>
</dbReference>
<dbReference type="Pfam" id="PF00072">
    <property type="entry name" value="Response_reg"/>
    <property type="match status" value="1"/>
</dbReference>
<evidence type="ECO:0000256" key="3">
    <source>
        <dbReference type="ARBA" id="ARBA00022553"/>
    </source>
</evidence>
<dbReference type="RefSeq" id="WP_130965853.1">
    <property type="nucleotide sequence ID" value="NZ_SIXI01000001.1"/>
</dbReference>
<evidence type="ECO:0000256" key="7">
    <source>
        <dbReference type="ARBA" id="ARBA00023163"/>
    </source>
</evidence>
<dbReference type="GO" id="GO:0000156">
    <property type="term" value="F:phosphorelay response regulator activity"/>
    <property type="evidence" value="ECO:0007669"/>
    <property type="project" value="TreeGrafter"/>
</dbReference>
<sequence>MRILLIEDDEHLGEGLQQGLRQQGWVVDWLRRGDQAAAALSHTAFDALVLDWGLPGRSGLEVLQALRARDGRLPVLMLTARDALQDRISGLDSGADDYLVKPVALEELGARLRALIRRAAGQAAPAYQWGALCVDPAEHAVTLAGQPVQLSAKEFALLVRLISQPRRPMSQEQLAEALYDWGHEIGSNAVEVHVHHLRRKLGPDWIRTIRGVGYVLNPDKAQA</sequence>
<reference evidence="12 13" key="1">
    <citation type="submission" date="2019-02" db="EMBL/GenBank/DDBJ databases">
        <title>Aquabacterium sp. strain KMB7.</title>
        <authorList>
            <person name="Chen W.-M."/>
        </authorList>
    </citation>
    <scope>NUCLEOTIDE SEQUENCE [LARGE SCALE GENOMIC DNA]</scope>
    <source>
        <strain evidence="12 13">KMB7</strain>
    </source>
</reference>
<dbReference type="InterPro" id="IPR011006">
    <property type="entry name" value="CheY-like_superfamily"/>
</dbReference>
<name>A0A4Q9H1A0_9BURK</name>
<evidence type="ECO:0000259" key="10">
    <source>
        <dbReference type="PROSITE" id="PS50110"/>
    </source>
</evidence>
<organism evidence="12 13">
    <name type="scientific">Aquabacterium lacunae</name>
    <dbReference type="NCBI Taxonomy" id="2528630"/>
    <lineage>
        <taxon>Bacteria</taxon>
        <taxon>Pseudomonadati</taxon>
        <taxon>Pseudomonadota</taxon>
        <taxon>Betaproteobacteria</taxon>
        <taxon>Burkholderiales</taxon>
        <taxon>Aquabacterium</taxon>
    </lineage>
</organism>
<dbReference type="GO" id="GO:0006355">
    <property type="term" value="P:regulation of DNA-templated transcription"/>
    <property type="evidence" value="ECO:0007669"/>
    <property type="project" value="InterPro"/>
</dbReference>
<feature type="modified residue" description="4-aspartylphosphate" evidence="8">
    <location>
        <position position="51"/>
    </location>
</feature>
<gene>
    <name evidence="12" type="ORF">EYS42_00120</name>
</gene>
<dbReference type="PROSITE" id="PS50110">
    <property type="entry name" value="RESPONSE_REGULATORY"/>
    <property type="match status" value="1"/>
</dbReference>
<evidence type="ECO:0000313" key="13">
    <source>
        <dbReference type="Proteomes" id="UP000292120"/>
    </source>
</evidence>
<keyword evidence="7" id="KW-0804">Transcription</keyword>
<evidence type="ECO:0000256" key="8">
    <source>
        <dbReference type="PROSITE-ProRule" id="PRU00169"/>
    </source>
</evidence>
<keyword evidence="2" id="KW-0963">Cytoplasm</keyword>
<dbReference type="GO" id="GO:0000976">
    <property type="term" value="F:transcription cis-regulatory region binding"/>
    <property type="evidence" value="ECO:0007669"/>
    <property type="project" value="TreeGrafter"/>
</dbReference>
<keyword evidence="3 8" id="KW-0597">Phosphoprotein</keyword>
<dbReference type="Gene3D" id="6.10.250.690">
    <property type="match status" value="1"/>
</dbReference>
<dbReference type="InterPro" id="IPR001867">
    <property type="entry name" value="OmpR/PhoB-type_DNA-bd"/>
</dbReference>
<protein>
    <submittedName>
        <fullName evidence="12">Response regulator transcription factor</fullName>
    </submittedName>
</protein>
<keyword evidence="6 9" id="KW-0238">DNA-binding</keyword>
<keyword evidence="5" id="KW-0805">Transcription regulation</keyword>
<dbReference type="Proteomes" id="UP000292120">
    <property type="component" value="Unassembled WGS sequence"/>
</dbReference>
<dbReference type="PANTHER" id="PTHR48111:SF35">
    <property type="entry name" value="TRANSCRIPTIONAL REGULATORY PROTEIN QSEB"/>
    <property type="match status" value="1"/>
</dbReference>
<dbReference type="GO" id="GO:0032993">
    <property type="term" value="C:protein-DNA complex"/>
    <property type="evidence" value="ECO:0007669"/>
    <property type="project" value="TreeGrafter"/>
</dbReference>
<dbReference type="Gene3D" id="3.40.50.2300">
    <property type="match status" value="1"/>
</dbReference>
<evidence type="ECO:0000256" key="9">
    <source>
        <dbReference type="PROSITE-ProRule" id="PRU01091"/>
    </source>
</evidence>
<proteinExistence type="predicted"/>
<dbReference type="SUPFAM" id="SSF52172">
    <property type="entry name" value="CheY-like"/>
    <property type="match status" value="1"/>
</dbReference>
<dbReference type="InterPro" id="IPR016032">
    <property type="entry name" value="Sig_transdc_resp-reg_C-effctor"/>
</dbReference>
<evidence type="ECO:0000256" key="4">
    <source>
        <dbReference type="ARBA" id="ARBA00023012"/>
    </source>
</evidence>
<feature type="DNA-binding region" description="OmpR/PhoB-type" evidence="9">
    <location>
        <begin position="124"/>
        <end position="218"/>
    </location>
</feature>
<evidence type="ECO:0000313" key="12">
    <source>
        <dbReference type="EMBL" id="TBO33903.1"/>
    </source>
</evidence>
<dbReference type="Gene3D" id="1.10.10.10">
    <property type="entry name" value="Winged helix-like DNA-binding domain superfamily/Winged helix DNA-binding domain"/>
    <property type="match status" value="1"/>
</dbReference>
<dbReference type="InterPro" id="IPR001789">
    <property type="entry name" value="Sig_transdc_resp-reg_receiver"/>
</dbReference>
<dbReference type="FunFam" id="3.40.50.2300:FF:000002">
    <property type="entry name" value="DNA-binding response regulator PhoP"/>
    <property type="match status" value="1"/>
</dbReference>
<dbReference type="GO" id="GO:0005829">
    <property type="term" value="C:cytosol"/>
    <property type="evidence" value="ECO:0007669"/>
    <property type="project" value="TreeGrafter"/>
</dbReference>
<dbReference type="Pfam" id="PF00486">
    <property type="entry name" value="Trans_reg_C"/>
    <property type="match status" value="1"/>
</dbReference>
<evidence type="ECO:0000256" key="6">
    <source>
        <dbReference type="ARBA" id="ARBA00023125"/>
    </source>
</evidence>
<evidence type="ECO:0000256" key="1">
    <source>
        <dbReference type="ARBA" id="ARBA00004496"/>
    </source>
</evidence>
<feature type="domain" description="OmpR/PhoB-type" evidence="11">
    <location>
        <begin position="124"/>
        <end position="218"/>
    </location>
</feature>
<keyword evidence="4" id="KW-0902">Two-component regulatory system</keyword>
<dbReference type="SMART" id="SM00448">
    <property type="entry name" value="REC"/>
    <property type="match status" value="1"/>
</dbReference>
<dbReference type="OrthoDB" id="9802426at2"/>
<comment type="subcellular location">
    <subcellularLocation>
        <location evidence="1">Cytoplasm</location>
    </subcellularLocation>
</comment>
<dbReference type="PANTHER" id="PTHR48111">
    <property type="entry name" value="REGULATOR OF RPOS"/>
    <property type="match status" value="1"/>
</dbReference>
<accession>A0A4Q9H1A0</accession>
<feature type="domain" description="Response regulatory" evidence="10">
    <location>
        <begin position="2"/>
        <end position="116"/>
    </location>
</feature>
<keyword evidence="13" id="KW-1185">Reference proteome</keyword>
<dbReference type="InterPro" id="IPR039420">
    <property type="entry name" value="WalR-like"/>
</dbReference>
<evidence type="ECO:0000256" key="2">
    <source>
        <dbReference type="ARBA" id="ARBA00022490"/>
    </source>
</evidence>